<evidence type="ECO:0000313" key="3">
    <source>
        <dbReference type="Proteomes" id="UP000236349"/>
    </source>
</evidence>
<name>A0A2I7W7R9_MYCTX</name>
<dbReference type="PROSITE" id="PS51658">
    <property type="entry name" value="BFN"/>
    <property type="match status" value="1"/>
</dbReference>
<dbReference type="GO" id="GO:0004518">
    <property type="term" value="F:nuclease activity"/>
    <property type="evidence" value="ECO:0007669"/>
    <property type="project" value="UniProtKB-UniRule"/>
</dbReference>
<protein>
    <recommendedName>
        <fullName evidence="1">BFN domain-containing protein</fullName>
    </recommendedName>
</protein>
<dbReference type="Pfam" id="PF02577">
    <property type="entry name" value="BFN_dom"/>
    <property type="match status" value="1"/>
</dbReference>
<evidence type="ECO:0000313" key="2">
    <source>
        <dbReference type="EMBL" id="AUS50924.1"/>
    </source>
</evidence>
<accession>A0A2I7W7R9</accession>
<proteinExistence type="predicted"/>
<dbReference type="InterPro" id="IPR036104">
    <property type="entry name" value="BFN_sf"/>
</dbReference>
<organism evidence="2 3">
    <name type="scientific">Mycobacterium tuberculosis</name>
    <dbReference type="NCBI Taxonomy" id="1773"/>
    <lineage>
        <taxon>Bacteria</taxon>
        <taxon>Bacillati</taxon>
        <taxon>Actinomycetota</taxon>
        <taxon>Actinomycetes</taxon>
        <taxon>Mycobacteriales</taxon>
        <taxon>Mycobacteriaceae</taxon>
        <taxon>Mycobacterium</taxon>
        <taxon>Mycobacterium tuberculosis complex</taxon>
    </lineage>
</organism>
<feature type="domain" description="BFN" evidence="1">
    <location>
        <begin position="32"/>
        <end position="160"/>
    </location>
</feature>
<gene>
    <name evidence="2" type="ORF">CAB90_02031</name>
</gene>
<dbReference type="Proteomes" id="UP000236349">
    <property type="component" value="Chromosome"/>
</dbReference>
<dbReference type="EMBL" id="CP024614">
    <property type="protein sequence ID" value="AUS50924.1"/>
    <property type="molecule type" value="Genomic_DNA"/>
</dbReference>
<sequence length="195" mass="21728">MFDVTVETWRPPRRRTERESDTGCMCGGQTQMGEVRVVGIRVEQPQNQPVLLLREANGDRYLPIWIGQSEAAAIALEQQGVEPPRPLTHDLIRDLIAALGHSLKEVRIVDLQEGTFYADLIFDRNIKVSARPSDSVAIALRVGVPIYVEEAVLAQAGLLIPDESDEEATTAVREDEVEKFKEFLDSVSPDDFKAT</sequence>
<dbReference type="PANTHER" id="PTHR15160:SF1">
    <property type="entry name" value="VON HIPPEL-LINDAU DISEASE TUMOR SUPPRESSOR"/>
    <property type="match status" value="1"/>
</dbReference>
<dbReference type="Gene3D" id="3.10.690.10">
    <property type="entry name" value="Bifunctional nuclease domain"/>
    <property type="match status" value="1"/>
</dbReference>
<reference evidence="2 3" key="1">
    <citation type="submission" date="2017-10" db="EMBL/GenBank/DDBJ databases">
        <title>Clinical isolate obtained from a human patient with meningeal tuberculosis in michoacan, Mexico.</title>
        <authorList>
            <person name="Guillen-Nepita A.L."/>
            <person name="Negrete-Paz A.M."/>
            <person name="Vazquez-Marrufo G."/>
            <person name="Cruz-Hernandez A."/>
            <person name="Fresia P."/>
            <person name="Naya H."/>
            <person name="Vazquez-Garciduenas M.S."/>
        </authorList>
    </citation>
    <scope>NUCLEOTIDE SEQUENCE [LARGE SCALE GENOMIC DNA]</scope>
    <source>
        <strain evidence="3">Beijing/MYC004</strain>
    </source>
</reference>
<evidence type="ECO:0000259" key="1">
    <source>
        <dbReference type="PROSITE" id="PS51658"/>
    </source>
</evidence>
<dbReference type="InterPro" id="IPR003729">
    <property type="entry name" value="Bi_nuclease_dom"/>
</dbReference>
<dbReference type="AlphaFoldDB" id="A0A2I7W7R9"/>
<dbReference type="FunFam" id="3.10.690.10:FF:000001">
    <property type="entry name" value="Bifunctional nuclease family protein"/>
    <property type="match status" value="1"/>
</dbReference>
<dbReference type="SUPFAM" id="SSF103256">
    <property type="entry name" value="Hypothetical protein TM0160"/>
    <property type="match status" value="1"/>
</dbReference>
<dbReference type="PANTHER" id="PTHR15160">
    <property type="entry name" value="VON HIPPEL-LINDAU PROTEIN"/>
    <property type="match status" value="1"/>
</dbReference>